<dbReference type="InterPro" id="IPR002831">
    <property type="entry name" value="Tscrpt_reg_TrmB_N"/>
</dbReference>
<proteinExistence type="predicted"/>
<dbReference type="CDD" id="cd00090">
    <property type="entry name" value="HTH_ARSR"/>
    <property type="match status" value="1"/>
</dbReference>
<accession>A0A952AHH6</accession>
<dbReference type="InterPro" id="IPR036390">
    <property type="entry name" value="WH_DNA-bd_sf"/>
</dbReference>
<evidence type="ECO:0000313" key="3">
    <source>
        <dbReference type="Proteomes" id="UP000781173"/>
    </source>
</evidence>
<reference evidence="2" key="1">
    <citation type="journal article" date="2022" name="ISME J.">
        <title>A general approach to explore prokaryotic protein glycosylation reveals the unique surface layer modulation of an anammox bacterium.</title>
        <authorList>
            <person name="Pabst M."/>
            <person name="Grouzdev D.S."/>
            <person name="Lawson C.E."/>
            <person name="Kleikamp H.B.C."/>
            <person name="de Ram C."/>
            <person name="Louwen R."/>
            <person name="Lin Y.M."/>
            <person name="Lucker S."/>
            <person name="van Loosdrecht M.C.M."/>
            <person name="Laureni M."/>
        </authorList>
    </citation>
    <scope>NUCLEOTIDE SEQUENCE</scope>
    <source>
        <strain evidence="2">BROCD043</strain>
    </source>
</reference>
<dbReference type="SUPFAM" id="SSF46785">
    <property type="entry name" value="Winged helix' DNA-binding domain"/>
    <property type="match status" value="1"/>
</dbReference>
<feature type="domain" description="Transcription regulator TrmB N-terminal" evidence="1">
    <location>
        <begin position="19"/>
        <end position="84"/>
    </location>
</feature>
<dbReference type="PANTHER" id="PTHR34293">
    <property type="entry name" value="HTH-TYPE TRANSCRIPTIONAL REGULATOR TRMBL2"/>
    <property type="match status" value="1"/>
</dbReference>
<dbReference type="Proteomes" id="UP000781173">
    <property type="component" value="Unassembled WGS sequence"/>
</dbReference>
<dbReference type="EMBL" id="JACFOF010000002">
    <property type="protein sequence ID" value="MBW7953316.1"/>
    <property type="molecule type" value="Genomic_DNA"/>
</dbReference>
<protein>
    <recommendedName>
        <fullName evidence="1">Transcription regulator TrmB N-terminal domain-containing protein</fullName>
    </recommendedName>
</protein>
<feature type="non-terminal residue" evidence="2">
    <location>
        <position position="163"/>
    </location>
</feature>
<dbReference type="Gene3D" id="1.10.10.10">
    <property type="entry name" value="Winged helix-like DNA-binding domain superfamily/Winged helix DNA-binding domain"/>
    <property type="match status" value="1"/>
</dbReference>
<name>A0A952AHH6_9BACT</name>
<dbReference type="InterPro" id="IPR036388">
    <property type="entry name" value="WH-like_DNA-bd_sf"/>
</dbReference>
<gene>
    <name evidence="2" type="ORF">H3C67_00865</name>
</gene>
<dbReference type="Pfam" id="PF01978">
    <property type="entry name" value="TrmB"/>
    <property type="match status" value="1"/>
</dbReference>
<comment type="caution">
    <text evidence="2">The sequence shown here is derived from an EMBL/GenBank/DDBJ whole genome shotgun (WGS) entry which is preliminary data.</text>
</comment>
<dbReference type="AlphaFoldDB" id="A0A952AHH6"/>
<evidence type="ECO:0000259" key="1">
    <source>
        <dbReference type="Pfam" id="PF01978"/>
    </source>
</evidence>
<organism evidence="2 3">
    <name type="scientific">Candidatus Dojkabacteria bacterium</name>
    <dbReference type="NCBI Taxonomy" id="2099670"/>
    <lineage>
        <taxon>Bacteria</taxon>
        <taxon>Candidatus Dojkabacteria</taxon>
    </lineage>
</organism>
<dbReference type="InterPro" id="IPR011991">
    <property type="entry name" value="ArsR-like_HTH"/>
</dbReference>
<evidence type="ECO:0000313" key="2">
    <source>
        <dbReference type="EMBL" id="MBW7953316.1"/>
    </source>
</evidence>
<dbReference type="InterPro" id="IPR051797">
    <property type="entry name" value="TrmB-like"/>
</dbReference>
<dbReference type="PANTHER" id="PTHR34293:SF1">
    <property type="entry name" value="HTH-TYPE TRANSCRIPTIONAL REGULATOR TRMBL2"/>
    <property type="match status" value="1"/>
</dbReference>
<sequence length="163" mass="19064">MYTITINTNHKMFIKELVDLGLNKGEAEVYSSLLQFGEASASEIAKRTNIGRTNVYEYANSLIKRGLISQFEQKNRIFFRADDPRLLKDLLDQRRRELRELETVLTEAMPRMETMFNRNANKPQTMFYHGETGYKEIMNYIFFDSPASEVYILVPDLDDFEAP</sequence>